<dbReference type="PANTHER" id="PTHR12526">
    <property type="entry name" value="GLYCOSYLTRANSFERASE"/>
    <property type="match status" value="1"/>
</dbReference>
<keyword evidence="2" id="KW-0808">Transferase</keyword>
<evidence type="ECO:0000313" key="5">
    <source>
        <dbReference type="Proteomes" id="UP000689967"/>
    </source>
</evidence>
<name>A0ABS6H6R1_9PROT</name>
<evidence type="ECO:0000313" key="4">
    <source>
        <dbReference type="EMBL" id="MBU8543191.1"/>
    </source>
</evidence>
<dbReference type="RefSeq" id="WP_216873477.1">
    <property type="nucleotide sequence ID" value="NZ_JAERQM010000001.1"/>
</dbReference>
<keyword evidence="5" id="KW-1185">Reference proteome</keyword>
<feature type="domain" description="Glycosyl transferase family 1" evidence="3">
    <location>
        <begin position="200"/>
        <end position="345"/>
    </location>
</feature>
<comment type="caution">
    <text evidence="4">The sequence shown here is derived from an EMBL/GenBank/DDBJ whole genome shotgun (WGS) entry which is preliminary data.</text>
</comment>
<accession>A0ABS6H6R1</accession>
<dbReference type="Proteomes" id="UP000689967">
    <property type="component" value="Unassembled WGS sequence"/>
</dbReference>
<proteinExistence type="predicted"/>
<evidence type="ECO:0000259" key="3">
    <source>
        <dbReference type="Pfam" id="PF00534"/>
    </source>
</evidence>
<dbReference type="Pfam" id="PF00534">
    <property type="entry name" value="Glycos_transf_1"/>
    <property type="match status" value="1"/>
</dbReference>
<dbReference type="EMBL" id="JAERQM010000001">
    <property type="protein sequence ID" value="MBU8543191.1"/>
    <property type="molecule type" value="Genomic_DNA"/>
</dbReference>
<keyword evidence="1" id="KW-0328">Glycosyltransferase</keyword>
<evidence type="ECO:0000256" key="2">
    <source>
        <dbReference type="ARBA" id="ARBA00022679"/>
    </source>
</evidence>
<protein>
    <submittedName>
        <fullName evidence="4">Glycosyltransferase family 4 protein</fullName>
    </submittedName>
</protein>
<reference evidence="4 5" key="1">
    <citation type="submission" date="2021-01" db="EMBL/GenBank/DDBJ databases">
        <title>Roseomonas sp. nov, a bacterium isolated from an oil production mixture in Yumen Oilfield.</title>
        <authorList>
            <person name="Wu D."/>
        </authorList>
    </citation>
    <scope>NUCLEOTIDE SEQUENCE [LARGE SCALE GENOMIC DNA]</scope>
    <source>
        <strain evidence="4 5">ROY-5-3</strain>
    </source>
</reference>
<evidence type="ECO:0000256" key="1">
    <source>
        <dbReference type="ARBA" id="ARBA00022676"/>
    </source>
</evidence>
<dbReference type="PANTHER" id="PTHR12526:SF510">
    <property type="entry name" value="D-INOSITOL 3-PHOSPHATE GLYCOSYLTRANSFERASE"/>
    <property type="match status" value="1"/>
</dbReference>
<sequence length="561" mass="58725">MPIPAAAALLYAPDGYDDGRPQVMGRQAAGAGLLGGLVRHAGFDRLVALTRGAADAAAFRAQVAALGAAVPAETLAEADFAQLARIGCLMLPGPELSEYAWRRRRLMGGAGLSLVGITHTIASEAAMDSLAELLLAPVQPWDALVCTSTAVRGAVQRLWQGEGAYLARRLGATRVEGPALPVIPLGVDTAALAPDPAARAEWRRRLGIAPQDIAVLHHGRLSFHAKAHPLPMFLGLARAAAAAPAGAKVVLILSGWFADATQRRAFSELARALAPELPIRLVERPEPGTTLRAAADIFTLLSDNIQESFGLAPVEAMAAGLPVVASDWDGLRDTVEHGVTGFRIPTLMAGAMPDLAQRHAQGDEPYDHYIAGVAQFTAVDVGAAEAAFAALIGDAALRARMGTAARARAIATYDGAAVMRQYAQLWAELAKLRQSGRGERAARLRGEEPVPRRPDPAMLFADYPSRRLTPETRLCLAPGLPDAAAALARLLAIAAIPGGAARRDLLPGAETFQAVLAQLEAGPASAGALVADQPPGYAARLFRALAWLVKIDVLRVAEESA</sequence>
<dbReference type="InterPro" id="IPR001296">
    <property type="entry name" value="Glyco_trans_1"/>
</dbReference>
<dbReference type="CDD" id="cd03801">
    <property type="entry name" value="GT4_PimA-like"/>
    <property type="match status" value="1"/>
</dbReference>
<gene>
    <name evidence="4" type="ORF">JJQ90_05710</name>
</gene>
<organism evidence="4 5">
    <name type="scientific">Falsiroseomonas oleicola</name>
    <dbReference type="NCBI Taxonomy" id="2801474"/>
    <lineage>
        <taxon>Bacteria</taxon>
        <taxon>Pseudomonadati</taxon>
        <taxon>Pseudomonadota</taxon>
        <taxon>Alphaproteobacteria</taxon>
        <taxon>Acetobacterales</taxon>
        <taxon>Roseomonadaceae</taxon>
        <taxon>Falsiroseomonas</taxon>
    </lineage>
</organism>